<proteinExistence type="predicted"/>
<feature type="transmembrane region" description="Helical" evidence="9">
    <location>
        <begin position="154"/>
        <end position="170"/>
    </location>
</feature>
<evidence type="ECO:0000256" key="1">
    <source>
        <dbReference type="ARBA" id="ARBA00004651"/>
    </source>
</evidence>
<gene>
    <name evidence="11" type="ORF">J4H91_06280</name>
</gene>
<dbReference type="Gene3D" id="3.40.50.1110">
    <property type="entry name" value="SGNH hydrolase"/>
    <property type="match status" value="1"/>
</dbReference>
<dbReference type="EMBL" id="JAGDYL010000007">
    <property type="protein sequence ID" value="MBO1804925.1"/>
    <property type="molecule type" value="Genomic_DNA"/>
</dbReference>
<keyword evidence="2" id="KW-1003">Cell membrane</keyword>
<feature type="compositionally biased region" description="Basic and acidic residues" evidence="8">
    <location>
        <begin position="475"/>
        <end position="485"/>
    </location>
</feature>
<dbReference type="GO" id="GO:0009103">
    <property type="term" value="P:lipopolysaccharide biosynthetic process"/>
    <property type="evidence" value="ECO:0007669"/>
    <property type="project" value="TreeGrafter"/>
</dbReference>
<dbReference type="PANTHER" id="PTHR23028:SF53">
    <property type="entry name" value="ACYL_TRANSF_3 DOMAIN-CONTAINING PROTEIN"/>
    <property type="match status" value="1"/>
</dbReference>
<dbReference type="PANTHER" id="PTHR23028">
    <property type="entry name" value="ACETYLTRANSFERASE"/>
    <property type="match status" value="1"/>
</dbReference>
<reference evidence="11" key="1">
    <citation type="submission" date="2021-03" db="EMBL/GenBank/DDBJ databases">
        <title>Leucobacter chromiisoli sp. nov., isolated from chromium-containing soil of chemical plant.</title>
        <authorList>
            <person name="Xu Z."/>
        </authorList>
    </citation>
    <scope>NUCLEOTIDE SEQUENCE</scope>
    <source>
        <strain evidence="11">A2</strain>
    </source>
</reference>
<protein>
    <submittedName>
        <fullName evidence="11">Acetyltransferase</fullName>
    </submittedName>
</protein>
<dbReference type="AlphaFoldDB" id="A0A939LUA0"/>
<evidence type="ECO:0000259" key="10">
    <source>
        <dbReference type="Pfam" id="PF01757"/>
    </source>
</evidence>
<feature type="transmembrane region" description="Helical" evidence="9">
    <location>
        <begin position="41"/>
        <end position="62"/>
    </location>
</feature>
<evidence type="ECO:0000313" key="11">
    <source>
        <dbReference type="EMBL" id="MBO1804925.1"/>
    </source>
</evidence>
<organism evidence="11 12">
    <name type="scientific">Leucobacter ruminantium</name>
    <dbReference type="NCBI Taxonomy" id="1289170"/>
    <lineage>
        <taxon>Bacteria</taxon>
        <taxon>Bacillati</taxon>
        <taxon>Actinomycetota</taxon>
        <taxon>Actinomycetes</taxon>
        <taxon>Micrococcales</taxon>
        <taxon>Microbacteriaceae</taxon>
        <taxon>Leucobacter</taxon>
    </lineage>
</organism>
<feature type="transmembrane region" description="Helical" evidence="9">
    <location>
        <begin position="329"/>
        <end position="347"/>
    </location>
</feature>
<feature type="compositionally biased region" description="Low complexity" evidence="8">
    <location>
        <begin position="462"/>
        <end position="474"/>
    </location>
</feature>
<dbReference type="GO" id="GO:0005886">
    <property type="term" value="C:plasma membrane"/>
    <property type="evidence" value="ECO:0007669"/>
    <property type="project" value="UniProtKB-SubCell"/>
</dbReference>
<feature type="transmembrane region" description="Helical" evidence="9">
    <location>
        <begin position="289"/>
        <end position="308"/>
    </location>
</feature>
<dbReference type="RefSeq" id="WP_208045403.1">
    <property type="nucleotide sequence ID" value="NZ_JAGDYL010000007.1"/>
</dbReference>
<evidence type="ECO:0000256" key="4">
    <source>
        <dbReference type="ARBA" id="ARBA00022692"/>
    </source>
</evidence>
<evidence type="ECO:0000256" key="6">
    <source>
        <dbReference type="ARBA" id="ARBA00023136"/>
    </source>
</evidence>
<comment type="caution">
    <text evidence="11">The sequence shown here is derived from an EMBL/GenBank/DDBJ whole genome shotgun (WGS) entry which is preliminary data.</text>
</comment>
<sequence>MPAPLPAQNPSAARFGGLDGLRAVAVALVLVYHLFPDLLPGGFLGVDVFFVISGFLITSLLLRELDMHGRIDLVGFWRRRARRLLPALGLALLVTTSLAWTVGGDLLVGIGRQIAGAAFFVSNWVYVAAGADYFTRDNPELFRNTWSLAIEEQFYILLPLLLLLLFRLRGRRARSVLLIALGTASACWMAVLSLLGADPTRIYFGSDTHTFGLLLGAGAAALLHRPPEPPVSPDSLRASGSAAAVPAALRRKTGVAAQLGWMVAALAGLAVLGWLAATLPEASPISFHGGFQLATLASLVVVCAITRPRAWIGRALDVQPLRWVGERSYGIYLWHWPLLIVFAAAFGEGVEPWIVGLVTLVLTIVVAALSYRYVERPIRRIGLVKSCKRAFSIRTQTPRHRVVAISLGLVILLTLPATAYAIATAPRLSSAAEAIARGQAALDRQAETDENADGSATDGSNGEDAAAGSASKGEGSTKSEGKGSTEGEGPAKPAPPIAPEGRDITAIGDSVMLASLPELTETFPGIAVDAAVSRGFGAGVGIAQGASQQGSLRRVVVAGLGTNGTVQPEELDALHQVTGDRPLVLVNAYGERDWIPGVNQQLADYAAAHRGVVVADWAGSVNGVDGALAGDGIHPNPSGGEIYAEAVQRALEELQTPDEAIGYGIPRR</sequence>
<feature type="transmembrane region" description="Helical" evidence="9">
    <location>
        <begin position="353"/>
        <end position="374"/>
    </location>
</feature>
<feature type="domain" description="Acyltransferase 3" evidence="10">
    <location>
        <begin position="17"/>
        <end position="371"/>
    </location>
</feature>
<evidence type="ECO:0000313" key="12">
    <source>
        <dbReference type="Proteomes" id="UP000664398"/>
    </source>
</evidence>
<dbReference type="InterPro" id="IPR036514">
    <property type="entry name" value="SGNH_hydro_sf"/>
</dbReference>
<dbReference type="Pfam" id="PF01757">
    <property type="entry name" value="Acyl_transf_3"/>
    <property type="match status" value="1"/>
</dbReference>
<dbReference type="GO" id="GO:0016747">
    <property type="term" value="F:acyltransferase activity, transferring groups other than amino-acyl groups"/>
    <property type="evidence" value="ECO:0007669"/>
    <property type="project" value="InterPro"/>
</dbReference>
<keyword evidence="7" id="KW-0012">Acyltransferase</keyword>
<evidence type="ECO:0000256" key="8">
    <source>
        <dbReference type="SAM" id="MobiDB-lite"/>
    </source>
</evidence>
<feature type="transmembrane region" description="Helical" evidence="9">
    <location>
        <begin position="402"/>
        <end position="423"/>
    </location>
</feature>
<feature type="region of interest" description="Disordered" evidence="8">
    <location>
        <begin position="441"/>
        <end position="502"/>
    </location>
</feature>
<evidence type="ECO:0000256" key="3">
    <source>
        <dbReference type="ARBA" id="ARBA00022679"/>
    </source>
</evidence>
<dbReference type="CDD" id="cd01840">
    <property type="entry name" value="SGNH_hydrolase_yrhL_like"/>
    <property type="match status" value="1"/>
</dbReference>
<dbReference type="InterPro" id="IPR002656">
    <property type="entry name" value="Acyl_transf_3_dom"/>
</dbReference>
<comment type="subcellular location">
    <subcellularLocation>
        <location evidence="1">Cell membrane</location>
        <topology evidence="1">Multi-pass membrane protein</topology>
    </subcellularLocation>
</comment>
<evidence type="ECO:0000256" key="7">
    <source>
        <dbReference type="ARBA" id="ARBA00023315"/>
    </source>
</evidence>
<dbReference type="SUPFAM" id="SSF52266">
    <property type="entry name" value="SGNH hydrolase"/>
    <property type="match status" value="1"/>
</dbReference>
<keyword evidence="3" id="KW-0808">Transferase</keyword>
<feature type="transmembrane region" description="Helical" evidence="9">
    <location>
        <begin position="83"/>
        <end position="102"/>
    </location>
</feature>
<keyword evidence="12" id="KW-1185">Reference proteome</keyword>
<dbReference type="Proteomes" id="UP000664398">
    <property type="component" value="Unassembled WGS sequence"/>
</dbReference>
<keyword evidence="5 9" id="KW-1133">Transmembrane helix</keyword>
<evidence type="ECO:0000256" key="5">
    <source>
        <dbReference type="ARBA" id="ARBA00022989"/>
    </source>
</evidence>
<evidence type="ECO:0000256" key="9">
    <source>
        <dbReference type="SAM" id="Phobius"/>
    </source>
</evidence>
<evidence type="ECO:0000256" key="2">
    <source>
        <dbReference type="ARBA" id="ARBA00022475"/>
    </source>
</evidence>
<dbReference type="InterPro" id="IPR050879">
    <property type="entry name" value="Acyltransferase_3"/>
</dbReference>
<keyword evidence="4 9" id="KW-0812">Transmembrane</keyword>
<keyword evidence="6 9" id="KW-0472">Membrane</keyword>
<name>A0A939LUA0_9MICO</name>
<feature type="transmembrane region" description="Helical" evidence="9">
    <location>
        <begin position="259"/>
        <end position="277"/>
    </location>
</feature>
<accession>A0A939LUA0</accession>
<feature type="transmembrane region" description="Helical" evidence="9">
    <location>
        <begin position="176"/>
        <end position="197"/>
    </location>
</feature>